<dbReference type="EMBL" id="AP018694">
    <property type="protein sequence ID" value="BBE20377.1"/>
    <property type="molecule type" value="Genomic_DNA"/>
</dbReference>
<sequence>MIQDIIAYLIISVAFGALALNILQFFNLVGKKSGNTTKCSGCSGGCEIKEIQQFKKDKPTNYNQFRMQL</sequence>
<feature type="transmembrane region" description="Helical" evidence="1">
    <location>
        <begin position="6"/>
        <end position="29"/>
    </location>
</feature>
<dbReference type="KEGG" id="anf:AQPE_4568"/>
<reference evidence="2" key="1">
    <citation type="journal article" date="2020" name="Int. J. Syst. Evol. Microbiol.">
        <title>Aquipluma nitroreducens gen. nov. sp. nov., a novel facultatively anaerobic bacterium isolated from a freshwater lake.</title>
        <authorList>
            <person name="Watanabe M."/>
            <person name="Kojima H."/>
            <person name="Fukui M."/>
        </authorList>
    </citation>
    <scope>NUCLEOTIDE SEQUENCE</scope>
    <source>
        <strain evidence="2">MeG22</strain>
    </source>
</reference>
<proteinExistence type="predicted"/>
<evidence type="ECO:0008006" key="4">
    <source>
        <dbReference type="Google" id="ProtNLM"/>
    </source>
</evidence>
<keyword evidence="1" id="KW-0812">Transmembrane</keyword>
<keyword evidence="1" id="KW-0472">Membrane</keyword>
<accession>A0A5K7SG13</accession>
<organism evidence="2 3">
    <name type="scientific">Aquipluma nitroreducens</name>
    <dbReference type="NCBI Taxonomy" id="2010828"/>
    <lineage>
        <taxon>Bacteria</taxon>
        <taxon>Pseudomonadati</taxon>
        <taxon>Bacteroidota</taxon>
        <taxon>Bacteroidia</taxon>
        <taxon>Marinilabiliales</taxon>
        <taxon>Prolixibacteraceae</taxon>
        <taxon>Aquipluma</taxon>
    </lineage>
</organism>
<protein>
    <recommendedName>
        <fullName evidence="4">FeoB-associated Cys-rich membrane protein</fullName>
    </recommendedName>
</protein>
<evidence type="ECO:0000313" key="2">
    <source>
        <dbReference type="EMBL" id="BBE20377.1"/>
    </source>
</evidence>
<keyword evidence="1" id="KW-1133">Transmembrane helix</keyword>
<evidence type="ECO:0000313" key="3">
    <source>
        <dbReference type="Proteomes" id="UP001193389"/>
    </source>
</evidence>
<evidence type="ECO:0000256" key="1">
    <source>
        <dbReference type="SAM" id="Phobius"/>
    </source>
</evidence>
<name>A0A5K7SG13_9BACT</name>
<dbReference type="Proteomes" id="UP001193389">
    <property type="component" value="Chromosome"/>
</dbReference>
<dbReference type="AlphaFoldDB" id="A0A5K7SG13"/>
<keyword evidence="3" id="KW-1185">Reference proteome</keyword>
<gene>
    <name evidence="2" type="ORF">AQPE_4568</name>
</gene>